<dbReference type="RefSeq" id="WP_290362236.1">
    <property type="nucleotide sequence ID" value="NZ_JAUFQU010000001.1"/>
</dbReference>
<keyword evidence="2" id="KW-1185">Reference proteome</keyword>
<reference evidence="2" key="1">
    <citation type="journal article" date="2019" name="Int. J. Syst. Evol. Microbiol.">
        <title>The Global Catalogue of Microorganisms (GCM) 10K type strain sequencing project: providing services to taxonomists for standard genome sequencing and annotation.</title>
        <authorList>
            <consortium name="The Broad Institute Genomics Platform"/>
            <consortium name="The Broad Institute Genome Sequencing Center for Infectious Disease"/>
            <person name="Wu L."/>
            <person name="Ma J."/>
        </authorList>
    </citation>
    <scope>NUCLEOTIDE SEQUENCE [LARGE SCALE GENOMIC DNA]</scope>
    <source>
        <strain evidence="2">CECT 7184</strain>
    </source>
</reference>
<protein>
    <submittedName>
        <fullName evidence="1">Uncharacterized protein</fullName>
    </submittedName>
</protein>
<accession>A0ABT8CNJ6</accession>
<dbReference type="EMBL" id="JAUFQU010000001">
    <property type="protein sequence ID" value="MDN3706099.1"/>
    <property type="molecule type" value="Genomic_DNA"/>
</dbReference>
<name>A0ABT8CNJ6_9FLAO</name>
<dbReference type="Proteomes" id="UP001242368">
    <property type="component" value="Unassembled WGS sequence"/>
</dbReference>
<evidence type="ECO:0000313" key="2">
    <source>
        <dbReference type="Proteomes" id="UP001242368"/>
    </source>
</evidence>
<evidence type="ECO:0000313" key="1">
    <source>
        <dbReference type="EMBL" id="MDN3706099.1"/>
    </source>
</evidence>
<gene>
    <name evidence="1" type="ORF">QW060_03050</name>
</gene>
<comment type="caution">
    <text evidence="1">The sequence shown here is derived from an EMBL/GenBank/DDBJ whole genome shotgun (WGS) entry which is preliminary data.</text>
</comment>
<proteinExistence type="predicted"/>
<sequence length="192" mass="21867">MKLEVKNSGSETEFDLNESNNLSENFQIWIYEDNNMIEYRNGSVNKTIEGVKIVREEYYVIPVGITPHMLNYLFFSYNKPVSPVCIDVKSIIDAEKITTIKSSHSLNSNVYQFIPAVSVKEEELGIADFIAHTDEVASEKSDAIEFVITDRADTVVMEGVFKALENKLILTNLDLGIYFMKIRTVIHNCVKK</sequence>
<organism evidence="1 2">
    <name type="scientific">Paenimyroides ceti</name>
    <dbReference type="NCBI Taxonomy" id="395087"/>
    <lineage>
        <taxon>Bacteria</taxon>
        <taxon>Pseudomonadati</taxon>
        <taxon>Bacteroidota</taxon>
        <taxon>Flavobacteriia</taxon>
        <taxon>Flavobacteriales</taxon>
        <taxon>Flavobacteriaceae</taxon>
        <taxon>Paenimyroides</taxon>
    </lineage>
</organism>